<dbReference type="CDD" id="cd00090">
    <property type="entry name" value="HTH_ARSR"/>
    <property type="match status" value="1"/>
</dbReference>
<accession>A0ABY8XW10</accession>
<dbReference type="SUPFAM" id="SSF46785">
    <property type="entry name" value="Winged helix' DNA-binding domain"/>
    <property type="match status" value="1"/>
</dbReference>
<dbReference type="PANTHER" id="PTHR43132:SF8">
    <property type="entry name" value="HTH-TYPE TRANSCRIPTIONAL REGULATOR KMTR"/>
    <property type="match status" value="1"/>
</dbReference>
<dbReference type="EMBL" id="CP127173">
    <property type="protein sequence ID" value="WIV59889.1"/>
    <property type="molecule type" value="Genomic_DNA"/>
</dbReference>
<evidence type="ECO:0000313" key="7">
    <source>
        <dbReference type="Proteomes" id="UP001227101"/>
    </source>
</evidence>
<gene>
    <name evidence="6" type="ORF">QP939_15380</name>
</gene>
<dbReference type="InterPro" id="IPR051011">
    <property type="entry name" value="Metal_resp_trans_reg"/>
</dbReference>
<feature type="domain" description="HTH crp-type" evidence="5">
    <location>
        <begin position="248"/>
        <end position="297"/>
    </location>
</feature>
<evidence type="ECO:0000256" key="1">
    <source>
        <dbReference type="ARBA" id="ARBA00023015"/>
    </source>
</evidence>
<protein>
    <submittedName>
        <fullName evidence="6">DUF5937 family protein</fullName>
    </submittedName>
</protein>
<dbReference type="RefSeq" id="WP_285457451.1">
    <property type="nucleotide sequence ID" value="NZ_CP127173.1"/>
</dbReference>
<proteinExistence type="predicted"/>
<dbReference type="InterPro" id="IPR045981">
    <property type="entry name" value="DUF5937"/>
</dbReference>
<organism evidence="6 7">
    <name type="scientific">Amycolatopsis nalaikhensis</name>
    <dbReference type="NCBI Taxonomy" id="715472"/>
    <lineage>
        <taxon>Bacteria</taxon>
        <taxon>Bacillati</taxon>
        <taxon>Actinomycetota</taxon>
        <taxon>Actinomycetes</taxon>
        <taxon>Pseudonocardiales</taxon>
        <taxon>Pseudonocardiaceae</taxon>
        <taxon>Amycolatopsis</taxon>
    </lineage>
</organism>
<keyword evidence="3" id="KW-0804">Transcription</keyword>
<dbReference type="InterPro" id="IPR011991">
    <property type="entry name" value="ArsR-like_HTH"/>
</dbReference>
<dbReference type="InterPro" id="IPR001845">
    <property type="entry name" value="HTH_ArsR_DNA-bd_dom"/>
</dbReference>
<sequence>MIELVLTAAGSQRVRFAISPLEEVLGAVQTLLGVRTPPARLPWLSGVPDVPELTAVLSARHYITEFLSPPPEGPETTASAQLRAVRATPPSQVALELSMVDADLSQLPSDPATARDVLADQLETVWNAVLAPQWPRLRELLAADIAHRTRRLGSGGLAAMLSELHPRVRLSGTSVLVDVRARERLEIDARGLLLIPAVFAWPNVGVVTVPPWQVSLLYPARGVAALWTSSSAPPEALAEVLGRTRALLLATLDRPAATTELARRHGLAPATVSAHLTALRGAGLLASERRGHRVLYRRTELGDALLTGKI</sequence>
<dbReference type="PANTHER" id="PTHR43132">
    <property type="entry name" value="ARSENICAL RESISTANCE OPERON REPRESSOR ARSR-RELATED"/>
    <property type="match status" value="1"/>
</dbReference>
<dbReference type="SMART" id="SM00418">
    <property type="entry name" value="HTH_ARSR"/>
    <property type="match status" value="1"/>
</dbReference>
<dbReference type="InterPro" id="IPR036388">
    <property type="entry name" value="WH-like_DNA-bd_sf"/>
</dbReference>
<evidence type="ECO:0000313" key="6">
    <source>
        <dbReference type="EMBL" id="WIV59889.1"/>
    </source>
</evidence>
<evidence type="ECO:0000259" key="4">
    <source>
        <dbReference type="SMART" id="SM00418"/>
    </source>
</evidence>
<name>A0ABY8XW10_9PSEU</name>
<keyword evidence="1" id="KW-0805">Transcription regulation</keyword>
<dbReference type="SMART" id="SM00419">
    <property type="entry name" value="HTH_CRP"/>
    <property type="match status" value="1"/>
</dbReference>
<feature type="domain" description="HTH arsR-type" evidence="4">
    <location>
        <begin position="236"/>
        <end position="307"/>
    </location>
</feature>
<keyword evidence="2" id="KW-0238">DNA-binding</keyword>
<dbReference type="Pfam" id="PF19361">
    <property type="entry name" value="DUF5937"/>
    <property type="match status" value="1"/>
</dbReference>
<evidence type="ECO:0000259" key="5">
    <source>
        <dbReference type="SMART" id="SM00419"/>
    </source>
</evidence>
<keyword evidence="7" id="KW-1185">Reference proteome</keyword>
<reference evidence="6 7" key="1">
    <citation type="submission" date="2023-06" db="EMBL/GenBank/DDBJ databases">
        <authorList>
            <person name="Oyuntsetseg B."/>
            <person name="Kim S.B."/>
        </authorList>
    </citation>
    <scope>NUCLEOTIDE SEQUENCE [LARGE SCALE GENOMIC DNA]</scope>
    <source>
        <strain evidence="6 7">2-2</strain>
    </source>
</reference>
<dbReference type="Gene3D" id="1.10.10.10">
    <property type="entry name" value="Winged helix-like DNA-binding domain superfamily/Winged helix DNA-binding domain"/>
    <property type="match status" value="1"/>
</dbReference>
<evidence type="ECO:0000256" key="3">
    <source>
        <dbReference type="ARBA" id="ARBA00023163"/>
    </source>
</evidence>
<evidence type="ECO:0000256" key="2">
    <source>
        <dbReference type="ARBA" id="ARBA00023125"/>
    </source>
</evidence>
<dbReference type="InterPro" id="IPR036390">
    <property type="entry name" value="WH_DNA-bd_sf"/>
</dbReference>
<dbReference type="Proteomes" id="UP001227101">
    <property type="component" value="Chromosome"/>
</dbReference>
<dbReference type="InterPro" id="IPR012318">
    <property type="entry name" value="HTH_CRP"/>
</dbReference>
<dbReference type="Pfam" id="PF01022">
    <property type="entry name" value="HTH_5"/>
    <property type="match status" value="1"/>
</dbReference>